<feature type="transmembrane region" description="Helical" evidence="1">
    <location>
        <begin position="7"/>
        <end position="31"/>
    </location>
</feature>
<dbReference type="EMBL" id="CAMAPE010000061">
    <property type="protein sequence ID" value="CAH9113572.1"/>
    <property type="molecule type" value="Genomic_DNA"/>
</dbReference>
<accession>A0A9P0ZVA4</accession>
<keyword evidence="1" id="KW-0812">Transmembrane</keyword>
<dbReference type="OrthoDB" id="1325622at2759"/>
<evidence type="ECO:0000256" key="1">
    <source>
        <dbReference type="SAM" id="Phobius"/>
    </source>
</evidence>
<gene>
    <name evidence="2" type="ORF">CEURO_LOCUS20065</name>
</gene>
<keyword evidence="3" id="KW-1185">Reference proteome</keyword>
<sequence length="123" mass="12973">MARTETVAAWAIAAGNAVAAIFGIFAWVAHVPPKVDTVIQVIEAIGIGCALIALICLGCQTSRKSRLSPCCLHGLLYWIIWLLTIAGGLSVVLRILIGVGILFCFSAAVCVGVFYRKKAPDSS</sequence>
<organism evidence="2 3">
    <name type="scientific">Cuscuta europaea</name>
    <name type="common">European dodder</name>
    <dbReference type="NCBI Taxonomy" id="41803"/>
    <lineage>
        <taxon>Eukaryota</taxon>
        <taxon>Viridiplantae</taxon>
        <taxon>Streptophyta</taxon>
        <taxon>Embryophyta</taxon>
        <taxon>Tracheophyta</taxon>
        <taxon>Spermatophyta</taxon>
        <taxon>Magnoliopsida</taxon>
        <taxon>eudicotyledons</taxon>
        <taxon>Gunneridae</taxon>
        <taxon>Pentapetalae</taxon>
        <taxon>asterids</taxon>
        <taxon>lamiids</taxon>
        <taxon>Solanales</taxon>
        <taxon>Convolvulaceae</taxon>
        <taxon>Cuscuteae</taxon>
        <taxon>Cuscuta</taxon>
        <taxon>Cuscuta subgen. Cuscuta</taxon>
    </lineage>
</organism>
<evidence type="ECO:0000313" key="3">
    <source>
        <dbReference type="Proteomes" id="UP001152484"/>
    </source>
</evidence>
<feature type="transmembrane region" description="Helical" evidence="1">
    <location>
        <begin position="70"/>
        <end position="89"/>
    </location>
</feature>
<evidence type="ECO:0000313" key="2">
    <source>
        <dbReference type="EMBL" id="CAH9113572.1"/>
    </source>
</evidence>
<protein>
    <submittedName>
        <fullName evidence="2">Uncharacterized protein</fullName>
    </submittedName>
</protein>
<comment type="caution">
    <text evidence="2">The sequence shown here is derived from an EMBL/GenBank/DDBJ whole genome shotgun (WGS) entry which is preliminary data.</text>
</comment>
<feature type="transmembrane region" description="Helical" evidence="1">
    <location>
        <begin position="37"/>
        <end position="58"/>
    </location>
</feature>
<keyword evidence="1" id="KW-1133">Transmembrane helix</keyword>
<feature type="transmembrane region" description="Helical" evidence="1">
    <location>
        <begin position="95"/>
        <end position="115"/>
    </location>
</feature>
<keyword evidence="1" id="KW-0472">Membrane</keyword>
<reference evidence="2" key="1">
    <citation type="submission" date="2022-07" db="EMBL/GenBank/DDBJ databases">
        <authorList>
            <person name="Macas J."/>
            <person name="Novak P."/>
            <person name="Neumann P."/>
        </authorList>
    </citation>
    <scope>NUCLEOTIDE SEQUENCE</scope>
</reference>
<name>A0A9P0ZVA4_CUSEU</name>
<dbReference type="AlphaFoldDB" id="A0A9P0ZVA4"/>
<proteinExistence type="predicted"/>
<dbReference type="Proteomes" id="UP001152484">
    <property type="component" value="Unassembled WGS sequence"/>
</dbReference>